<dbReference type="SUPFAM" id="SSF51126">
    <property type="entry name" value="Pectin lyase-like"/>
    <property type="match status" value="1"/>
</dbReference>
<dbReference type="RefSeq" id="WP_108383995.1">
    <property type="nucleotide sequence ID" value="NZ_CP028858.1"/>
</dbReference>
<sequence length="1260" mass="127621">MTRRAVFVVLVVVLAGLAAPASADRPLDGAGTADDPYRIETAGDLAAITDDPDAHYVLTANLTLDGAETDPIGTDPPAFEGTLDGQGHAIANLSTAASDPALLGTIGANGTVRNLSLEGVDTTGVGTLAEYNDGTIAGVTVSGRLHVTTATTAGGLVAGSDGSIVGSTTSVDLALSTTAPPRHAGGLVGRNRGTLRDVRATGEISLAGPADGLDDHDRPNAGGLVATHRDGTIDSATADVTIEGVQSGGGLVRDADNASITEAHATGRVAASETAGGLVGTARDTVVRNASASVAVTGDREVGGLVGRLSEGGVVDATANGSVTGTSQVGGLVGWSQGPIVRSAATGPVRASGQRASAGGLVGEADDVVYASAATGSVEGVGAVGGLVGRLDGSIEAAYATGSVRGQAGVGGLVGVVESAGTDAASDLPVAIGARSLGPVDHTYALGEVSGERATGSLIGQRNDDTPISGYYLDRDGAPGGIGTAVARDALTGEAAASLDLGDGYRTTASFPVLDWESGDPESLESIQLRTVGNRTMTDDPVRVRAEPLVGSITATEWTVSGQTIDGTPVEETIDRSNASLAYAFPAVGNYTVRVTATGPEGTTATARRSVTVMKALGDLEGSGTATDPYRIDSARDLLAVERDPTAHYALTADIDASETADWAGPSDLPLYEQRAVDLHDERYDDPESVGFRGTFDGNNHTIDNATVAVDGLFAATDPDGTIRNLTLANATVDERSGAWLGSVAGAGLLVGAHEGQIHDVTVSGTVTAHLTAGGVAAVNEGRITDTRADVTGTAESNLGAIVGENQGVLTNVEATGTLEGADYHATVGGIAGKSRGRIADSFADVTVQGGQATGGLVGQADRFPDEQARSPRFYRPAGIYNSGAAGQVEAASGPVGGLVGTTATPVERSYAIGPVSGRQTVGGLVGYARAPIVDSYATGRVTGEEDVAGLVANLYDGGTVVRSVVATPLPGADDHAVVAAIDHDATRADLLEDVYVDRGVVSAPVDAATPVDTAALSGQNATTTLAFDFEETWQTTAGRPVLRGVDGPQIDRPTLSVRLDAEKVPDEATVTGRIVVTDVPHGLSGALFEVRTGNASVATVENVSVTDAFALTETNHTEAGMRVEVKAAAPGDDISPGSGPITLARFTLRTHEGGTTAVAPHAEEIQGLQGGAYQPIRDPATVQSIDIDVDPIDGTTPQDIDDDWKREDLDGSGTVAFPDVVVLFQHIDDPVVTDHPIAYDFNRNGRIDFGDVMALFRDV</sequence>
<dbReference type="Gene3D" id="2.160.20.110">
    <property type="match status" value="4"/>
</dbReference>
<proteinExistence type="predicted"/>
<evidence type="ECO:0000313" key="3">
    <source>
        <dbReference type="EMBL" id="AWB28547.1"/>
    </source>
</evidence>
<dbReference type="CDD" id="cd00146">
    <property type="entry name" value="PKD"/>
    <property type="match status" value="1"/>
</dbReference>
<keyword evidence="4" id="KW-1185">Reference proteome</keyword>
<evidence type="ECO:0000259" key="1">
    <source>
        <dbReference type="PROSITE" id="PS50093"/>
    </source>
</evidence>
<organism evidence="3 4">
    <name type="scientific">Halococcoides cellulosivorans</name>
    <dbReference type="NCBI Taxonomy" id="1679096"/>
    <lineage>
        <taxon>Archaea</taxon>
        <taxon>Methanobacteriati</taxon>
        <taxon>Methanobacteriota</taxon>
        <taxon>Stenosarchaea group</taxon>
        <taxon>Halobacteria</taxon>
        <taxon>Halobacteriales</taxon>
        <taxon>Haloarculaceae</taxon>
        <taxon>Halococcoides</taxon>
    </lineage>
</organism>
<dbReference type="AlphaFoldDB" id="A0A2R4X434"/>
<dbReference type="KEGG" id="harc:HARCEL1_13080"/>
<dbReference type="InterPro" id="IPR011050">
    <property type="entry name" value="Pectin_lyase_fold/virulence"/>
</dbReference>
<dbReference type="InterPro" id="IPR013783">
    <property type="entry name" value="Ig-like_fold"/>
</dbReference>
<dbReference type="GO" id="GO:0005509">
    <property type="term" value="F:calcium ion binding"/>
    <property type="evidence" value="ECO:0007669"/>
    <property type="project" value="InterPro"/>
</dbReference>
<name>A0A2R4X434_9EURY</name>
<dbReference type="GeneID" id="36513457"/>
<dbReference type="EMBL" id="CP028858">
    <property type="protein sequence ID" value="AWB28547.1"/>
    <property type="molecule type" value="Genomic_DNA"/>
</dbReference>
<dbReference type="InterPro" id="IPR002048">
    <property type="entry name" value="EF_hand_dom"/>
</dbReference>
<evidence type="ECO:0000313" key="4">
    <source>
        <dbReference type="Proteomes" id="UP000244727"/>
    </source>
</evidence>
<dbReference type="InterPro" id="IPR035986">
    <property type="entry name" value="PKD_dom_sf"/>
</dbReference>
<dbReference type="PROSITE" id="PS00018">
    <property type="entry name" value="EF_HAND_1"/>
    <property type="match status" value="2"/>
</dbReference>
<dbReference type="PROSITE" id="PS50222">
    <property type="entry name" value="EF_HAND_2"/>
    <property type="match status" value="1"/>
</dbReference>
<gene>
    <name evidence="3" type="ORF">HARCEL1_13080</name>
</gene>
<dbReference type="InterPro" id="IPR000601">
    <property type="entry name" value="PKD_dom"/>
</dbReference>
<evidence type="ECO:0000259" key="2">
    <source>
        <dbReference type="PROSITE" id="PS50222"/>
    </source>
</evidence>
<feature type="domain" description="PKD" evidence="1">
    <location>
        <begin position="551"/>
        <end position="620"/>
    </location>
</feature>
<dbReference type="InterPro" id="IPR036439">
    <property type="entry name" value="Dockerin_dom_sf"/>
</dbReference>
<dbReference type="Proteomes" id="UP000244727">
    <property type="component" value="Chromosome"/>
</dbReference>
<protein>
    <submittedName>
        <fullName evidence="3">Uncharacterized protein</fullName>
    </submittedName>
</protein>
<dbReference type="GO" id="GO:0000272">
    <property type="term" value="P:polysaccharide catabolic process"/>
    <property type="evidence" value="ECO:0007669"/>
    <property type="project" value="InterPro"/>
</dbReference>
<dbReference type="SUPFAM" id="SSF49299">
    <property type="entry name" value="PKD domain"/>
    <property type="match status" value="1"/>
</dbReference>
<reference evidence="3 4" key="1">
    <citation type="submission" date="2018-04" db="EMBL/GenBank/DDBJ databases">
        <title>Halococcoides cellulosivorans gen. nov., sp. nov., an extremely halophilic cellulose-utilizing haloarchaeon from hypersaline lakes.</title>
        <authorList>
            <person name="Sorokin D.Y."/>
            <person name="Toshchakov S.V."/>
            <person name="Samarov N.I."/>
            <person name="Korzhenkov A."/>
            <person name="Kublanov I.V."/>
        </authorList>
    </citation>
    <scope>NUCLEOTIDE SEQUENCE [LARGE SCALE GENOMIC DNA]</scope>
    <source>
        <strain evidence="3 4">HArcel1</strain>
    </source>
</reference>
<feature type="domain" description="EF-hand" evidence="2">
    <location>
        <begin position="1239"/>
        <end position="1260"/>
    </location>
</feature>
<dbReference type="SUPFAM" id="SSF63446">
    <property type="entry name" value="Type I dockerin domain"/>
    <property type="match status" value="1"/>
</dbReference>
<dbReference type="InterPro" id="IPR018247">
    <property type="entry name" value="EF_Hand_1_Ca_BS"/>
</dbReference>
<dbReference type="PROSITE" id="PS50093">
    <property type="entry name" value="PKD"/>
    <property type="match status" value="1"/>
</dbReference>
<accession>A0A2R4X434</accession>
<dbReference type="Gene3D" id="2.60.40.10">
    <property type="entry name" value="Immunoglobulins"/>
    <property type="match status" value="1"/>
</dbReference>